<protein>
    <submittedName>
        <fullName evidence="2">Cysteine-rich RLK (RECEPTOR-like protein kinase) 8</fullName>
    </submittedName>
</protein>
<keyword evidence="2" id="KW-0418">Kinase</keyword>
<dbReference type="InterPro" id="IPR043502">
    <property type="entry name" value="DNA/RNA_pol_sf"/>
</dbReference>
<dbReference type="Pfam" id="PF07727">
    <property type="entry name" value="RVT_2"/>
    <property type="match status" value="1"/>
</dbReference>
<evidence type="ECO:0000313" key="2">
    <source>
        <dbReference type="EMBL" id="GMI75420.1"/>
    </source>
</evidence>
<sequence>MRRQKYTRSKYDHCVYLRKLQDGSFIYLLLYVDDMLIASKSQQEIDNLKAQLNQEFEMKDLGEAKKILGMEISRDRRRGKLCLTQKQYLKKVLQCFGMNESTKHVSTPLASHLKLSSQLSPKTDEEREYMAKVPYANAVGSLMYAMVCTRPDISQAVGVVSRYMHDPGKGHWQAVKWILRYLQQTVDVGLVFEQDETLGQFVVGYVDSDYAGDLDKRRSTTGYLFALAKAPVSWRSTLQSTVALSTTEAEYMAVAEAVKEAIWLNGLLEDLGVVQSHISLYCDSQSAIHLAKNQVYHSRTKHIDVRYHFVREIFEEGKVLLQKIATAENPADMLTKVVTSIKFNHCLNLINILQV</sequence>
<dbReference type="InterPro" id="IPR013103">
    <property type="entry name" value="RVT_2"/>
</dbReference>
<evidence type="ECO:0000313" key="3">
    <source>
        <dbReference type="Proteomes" id="UP001165190"/>
    </source>
</evidence>
<evidence type="ECO:0000259" key="1">
    <source>
        <dbReference type="Pfam" id="PF07727"/>
    </source>
</evidence>
<dbReference type="OrthoDB" id="1729718at2759"/>
<reference evidence="2" key="1">
    <citation type="submission" date="2023-05" db="EMBL/GenBank/DDBJ databases">
        <title>Genome and transcriptome analyses reveal genes involved in the formation of fine ridges on petal epidermal cells in Hibiscus trionum.</title>
        <authorList>
            <person name="Koshimizu S."/>
            <person name="Masuda S."/>
            <person name="Ishii T."/>
            <person name="Shirasu K."/>
            <person name="Hoshino A."/>
            <person name="Arita M."/>
        </authorList>
    </citation>
    <scope>NUCLEOTIDE SEQUENCE</scope>
    <source>
        <strain evidence="2">Hamamatsu line</strain>
    </source>
</reference>
<gene>
    <name evidence="2" type="ORF">HRI_001211300</name>
</gene>
<dbReference type="GO" id="GO:0016301">
    <property type="term" value="F:kinase activity"/>
    <property type="evidence" value="ECO:0007669"/>
    <property type="project" value="UniProtKB-KW"/>
</dbReference>
<dbReference type="SUPFAM" id="SSF56672">
    <property type="entry name" value="DNA/RNA polymerases"/>
    <property type="match status" value="1"/>
</dbReference>
<organism evidence="2 3">
    <name type="scientific">Hibiscus trionum</name>
    <name type="common">Flower of an hour</name>
    <dbReference type="NCBI Taxonomy" id="183268"/>
    <lineage>
        <taxon>Eukaryota</taxon>
        <taxon>Viridiplantae</taxon>
        <taxon>Streptophyta</taxon>
        <taxon>Embryophyta</taxon>
        <taxon>Tracheophyta</taxon>
        <taxon>Spermatophyta</taxon>
        <taxon>Magnoliopsida</taxon>
        <taxon>eudicotyledons</taxon>
        <taxon>Gunneridae</taxon>
        <taxon>Pentapetalae</taxon>
        <taxon>rosids</taxon>
        <taxon>malvids</taxon>
        <taxon>Malvales</taxon>
        <taxon>Malvaceae</taxon>
        <taxon>Malvoideae</taxon>
        <taxon>Hibiscus</taxon>
    </lineage>
</organism>
<dbReference type="CDD" id="cd09272">
    <property type="entry name" value="RNase_HI_RT_Ty1"/>
    <property type="match status" value="1"/>
</dbReference>
<dbReference type="PANTHER" id="PTHR11439">
    <property type="entry name" value="GAG-POL-RELATED RETROTRANSPOSON"/>
    <property type="match status" value="1"/>
</dbReference>
<dbReference type="AlphaFoldDB" id="A0A9W7HD55"/>
<dbReference type="EMBL" id="BSYR01000011">
    <property type="protein sequence ID" value="GMI75420.1"/>
    <property type="molecule type" value="Genomic_DNA"/>
</dbReference>
<keyword evidence="2" id="KW-0808">Transferase</keyword>
<feature type="domain" description="Reverse transcriptase Ty1/copia-type" evidence="1">
    <location>
        <begin position="4"/>
        <end position="108"/>
    </location>
</feature>
<keyword evidence="3" id="KW-1185">Reference proteome</keyword>
<accession>A0A9W7HD55</accession>
<name>A0A9W7HD55_HIBTR</name>
<dbReference type="Proteomes" id="UP001165190">
    <property type="component" value="Unassembled WGS sequence"/>
</dbReference>
<comment type="caution">
    <text evidence="2">The sequence shown here is derived from an EMBL/GenBank/DDBJ whole genome shotgun (WGS) entry which is preliminary data.</text>
</comment>
<proteinExistence type="predicted"/>